<evidence type="ECO:0000256" key="3">
    <source>
        <dbReference type="ARBA" id="ARBA00022691"/>
    </source>
</evidence>
<feature type="binding site" evidence="5">
    <location>
        <begin position="121"/>
        <end position="125"/>
    </location>
    <ligand>
        <name>S-adenosyl-L-methionine</name>
        <dbReference type="ChEBI" id="CHEBI:59789"/>
    </ligand>
</feature>
<feature type="domain" description="Methyltransferase small" evidence="6">
    <location>
        <begin position="107"/>
        <end position="194"/>
    </location>
</feature>
<dbReference type="InterPro" id="IPR007848">
    <property type="entry name" value="Small_mtfrase_dom"/>
</dbReference>
<dbReference type="PANTHER" id="PTHR18895:SF74">
    <property type="entry name" value="MTRF1L RELEASE FACTOR GLUTAMINE METHYLTRANSFERASE"/>
    <property type="match status" value="1"/>
</dbReference>
<dbReference type="HAMAP" id="MF_02126">
    <property type="entry name" value="RF_methyltr_PrmC"/>
    <property type="match status" value="1"/>
</dbReference>
<evidence type="ECO:0000256" key="5">
    <source>
        <dbReference type="HAMAP-Rule" id="MF_02126"/>
    </source>
</evidence>
<dbReference type="GO" id="GO:0102559">
    <property type="term" value="F:peptide chain release factor N(5)-glutamine methyltransferase activity"/>
    <property type="evidence" value="ECO:0007669"/>
    <property type="project" value="UniProtKB-EC"/>
</dbReference>
<dbReference type="NCBIfam" id="TIGR03534">
    <property type="entry name" value="RF_mod_PrmC"/>
    <property type="match status" value="1"/>
</dbReference>
<dbReference type="InterPro" id="IPR002052">
    <property type="entry name" value="DNA_methylase_N6_adenine_CS"/>
</dbReference>
<feature type="domain" description="Release factor glutamine methyltransferase N-terminal" evidence="7">
    <location>
        <begin position="8"/>
        <end position="77"/>
    </location>
</feature>
<evidence type="ECO:0000256" key="2">
    <source>
        <dbReference type="ARBA" id="ARBA00022679"/>
    </source>
</evidence>
<evidence type="ECO:0000313" key="8">
    <source>
        <dbReference type="EMBL" id="MFC7747844.1"/>
    </source>
</evidence>
<dbReference type="EC" id="2.1.1.297" evidence="5"/>
<dbReference type="Pfam" id="PF17827">
    <property type="entry name" value="PrmC_N"/>
    <property type="match status" value="1"/>
</dbReference>
<comment type="caution">
    <text evidence="5">Lacks conserved residue(s) required for the propagation of feature annotation.</text>
</comment>
<keyword evidence="3 5" id="KW-0949">S-adenosyl-L-methionine</keyword>
<comment type="function">
    <text evidence="5">Methylates the class 1 translation termination release factors RF1/PrfA and RF2/PrfB on the glutamine residue of the universally conserved GGQ motif.</text>
</comment>
<dbReference type="InterPro" id="IPR004556">
    <property type="entry name" value="HemK-like"/>
</dbReference>
<dbReference type="RefSeq" id="WP_382360287.1">
    <property type="nucleotide sequence ID" value="NZ_JBHTGR010000056.1"/>
</dbReference>
<keyword evidence="9" id="KW-1185">Reference proteome</keyword>
<protein>
    <recommendedName>
        <fullName evidence="5">Release factor glutamine methyltransferase</fullName>
        <shortName evidence="5">RF MTase</shortName>
        <ecNumber evidence="5">2.1.1.297</ecNumber>
    </recommendedName>
    <alternativeName>
        <fullName evidence="5">N5-glutamine methyltransferase PrmC</fullName>
    </alternativeName>
    <alternativeName>
        <fullName evidence="5">Protein-(glutamine-N5) MTase PrmC</fullName>
    </alternativeName>
    <alternativeName>
        <fullName evidence="5">Protein-glutamine N-methyltransferase PrmC</fullName>
    </alternativeName>
</protein>
<dbReference type="InterPro" id="IPR019874">
    <property type="entry name" value="RF_methyltr_PrmC"/>
</dbReference>
<feature type="binding site" evidence="5">
    <location>
        <position position="188"/>
    </location>
    <ligand>
        <name>S-adenosyl-L-methionine</name>
        <dbReference type="ChEBI" id="CHEBI:59789"/>
    </ligand>
</feature>
<dbReference type="PROSITE" id="PS00092">
    <property type="entry name" value="N6_MTASE"/>
    <property type="match status" value="1"/>
</dbReference>
<dbReference type="Pfam" id="PF05175">
    <property type="entry name" value="MTS"/>
    <property type="match status" value="1"/>
</dbReference>
<evidence type="ECO:0000256" key="1">
    <source>
        <dbReference type="ARBA" id="ARBA00022603"/>
    </source>
</evidence>
<evidence type="ECO:0000259" key="7">
    <source>
        <dbReference type="Pfam" id="PF17827"/>
    </source>
</evidence>
<keyword evidence="1 5" id="KW-0489">Methyltransferase</keyword>
<feature type="binding site" evidence="5">
    <location>
        <position position="144"/>
    </location>
    <ligand>
        <name>S-adenosyl-L-methionine</name>
        <dbReference type="ChEBI" id="CHEBI:59789"/>
    </ligand>
</feature>
<dbReference type="SUPFAM" id="SSF53335">
    <property type="entry name" value="S-adenosyl-L-methionine-dependent methyltransferases"/>
    <property type="match status" value="1"/>
</dbReference>
<comment type="caution">
    <text evidence="8">The sequence shown here is derived from an EMBL/GenBank/DDBJ whole genome shotgun (WGS) entry which is preliminary data.</text>
</comment>
<dbReference type="Gene3D" id="1.10.8.10">
    <property type="entry name" value="DNA helicase RuvA subunit, C-terminal domain"/>
    <property type="match status" value="1"/>
</dbReference>
<sequence>MAESKLHEVLRRASLFLDDNRREPKVAELLLEHYLDVDRTAFFAMMRDPVPEDVLQRFWSAVEAHAQTGVPLEHLTGYAPFYGRDFRVTGDTLIPRPETEELTQLAVQTASPEPFTIADIGTGSGSIAVTLALELPQAAVYATDLSTKALEVARYNAAQMEADVTFFEGDYGKPLLEQGLQVDMLVSNPPYIALDEKSTLSDTVKNFDPEEALFAGDDGLAGYRTIVNQLPRLVKPHGYCLLEVGSQQAQTVQCLLQGAFPESHVAIVQDISQKDRMVKAGPLIDS</sequence>
<dbReference type="EMBL" id="JBHTGR010000056">
    <property type="protein sequence ID" value="MFC7747844.1"/>
    <property type="molecule type" value="Genomic_DNA"/>
</dbReference>
<reference evidence="9" key="1">
    <citation type="journal article" date="2019" name="Int. J. Syst. Evol. Microbiol.">
        <title>The Global Catalogue of Microorganisms (GCM) 10K type strain sequencing project: providing services to taxonomists for standard genome sequencing and annotation.</title>
        <authorList>
            <consortium name="The Broad Institute Genomics Platform"/>
            <consortium name="The Broad Institute Genome Sequencing Center for Infectious Disease"/>
            <person name="Wu L."/>
            <person name="Ma J."/>
        </authorList>
    </citation>
    <scope>NUCLEOTIDE SEQUENCE [LARGE SCALE GENOMIC DNA]</scope>
    <source>
        <strain evidence="9">JCM 30234</strain>
    </source>
</reference>
<feature type="binding site" evidence="5">
    <location>
        <begin position="188"/>
        <end position="191"/>
    </location>
    <ligand>
        <name>substrate</name>
    </ligand>
</feature>
<dbReference type="InterPro" id="IPR029063">
    <property type="entry name" value="SAM-dependent_MTases_sf"/>
</dbReference>
<keyword evidence="2 5" id="KW-0808">Transferase</keyword>
<dbReference type="NCBIfam" id="TIGR00536">
    <property type="entry name" value="hemK_fam"/>
    <property type="match status" value="1"/>
</dbReference>
<comment type="catalytic activity">
    <reaction evidence="4 5">
        <text>L-glutaminyl-[peptide chain release factor] + S-adenosyl-L-methionine = N(5)-methyl-L-glutaminyl-[peptide chain release factor] + S-adenosyl-L-homocysteine + H(+)</text>
        <dbReference type="Rhea" id="RHEA:42896"/>
        <dbReference type="Rhea" id="RHEA-COMP:10271"/>
        <dbReference type="Rhea" id="RHEA-COMP:10272"/>
        <dbReference type="ChEBI" id="CHEBI:15378"/>
        <dbReference type="ChEBI" id="CHEBI:30011"/>
        <dbReference type="ChEBI" id="CHEBI:57856"/>
        <dbReference type="ChEBI" id="CHEBI:59789"/>
        <dbReference type="ChEBI" id="CHEBI:61891"/>
        <dbReference type="EC" id="2.1.1.297"/>
    </reaction>
</comment>
<evidence type="ECO:0000313" key="9">
    <source>
        <dbReference type="Proteomes" id="UP001596620"/>
    </source>
</evidence>
<dbReference type="GO" id="GO:0032259">
    <property type="term" value="P:methylation"/>
    <property type="evidence" value="ECO:0007669"/>
    <property type="project" value="UniProtKB-KW"/>
</dbReference>
<gene>
    <name evidence="5 8" type="primary">prmC</name>
    <name evidence="8" type="ORF">ACFQU8_11665</name>
</gene>
<dbReference type="CDD" id="cd02440">
    <property type="entry name" value="AdoMet_MTases"/>
    <property type="match status" value="1"/>
</dbReference>
<organism evidence="8 9">
    <name type="scientific">Lentibacillus kimchii</name>
    <dbReference type="NCBI Taxonomy" id="1542911"/>
    <lineage>
        <taxon>Bacteria</taxon>
        <taxon>Bacillati</taxon>
        <taxon>Bacillota</taxon>
        <taxon>Bacilli</taxon>
        <taxon>Bacillales</taxon>
        <taxon>Bacillaceae</taxon>
        <taxon>Lentibacillus</taxon>
    </lineage>
</organism>
<evidence type="ECO:0000259" key="6">
    <source>
        <dbReference type="Pfam" id="PF05175"/>
    </source>
</evidence>
<name>A0ABW2UVD4_9BACI</name>
<comment type="similarity">
    <text evidence="5">Belongs to the protein N5-glutamine methyltransferase family. PrmC subfamily.</text>
</comment>
<dbReference type="InterPro" id="IPR050320">
    <property type="entry name" value="N5-glutamine_MTase"/>
</dbReference>
<dbReference type="InterPro" id="IPR040758">
    <property type="entry name" value="PrmC_N"/>
</dbReference>
<dbReference type="Gene3D" id="3.40.50.150">
    <property type="entry name" value="Vaccinia Virus protein VP39"/>
    <property type="match status" value="1"/>
</dbReference>
<accession>A0ABW2UVD4</accession>
<evidence type="ECO:0000256" key="4">
    <source>
        <dbReference type="ARBA" id="ARBA00048391"/>
    </source>
</evidence>
<dbReference type="Proteomes" id="UP001596620">
    <property type="component" value="Unassembled WGS sequence"/>
</dbReference>
<dbReference type="PANTHER" id="PTHR18895">
    <property type="entry name" value="HEMK METHYLTRANSFERASE"/>
    <property type="match status" value="1"/>
</dbReference>
<proteinExistence type="inferred from homology"/>